<protein>
    <recommendedName>
        <fullName evidence="3">Carboxylic ester hydrolase</fullName>
        <ecNumber evidence="3">3.1.1.-</ecNumber>
    </recommendedName>
</protein>
<dbReference type="Proteomes" id="UP001501746">
    <property type="component" value="Unassembled WGS sequence"/>
</dbReference>
<keyword evidence="2 3" id="KW-0378">Hydrolase</keyword>
<dbReference type="EC" id="3.1.1.-" evidence="3"/>
<accession>A0ABN2MK65</accession>
<comment type="similarity">
    <text evidence="1 3">Belongs to the type-B carboxylesterase/lipase family.</text>
</comment>
<dbReference type="PROSITE" id="PS00122">
    <property type="entry name" value="CARBOXYLESTERASE_B_1"/>
    <property type="match status" value="1"/>
</dbReference>
<proteinExistence type="inferred from homology"/>
<dbReference type="Pfam" id="PF00135">
    <property type="entry name" value="COesterase"/>
    <property type="match status" value="1"/>
</dbReference>
<evidence type="ECO:0000259" key="4">
    <source>
        <dbReference type="Pfam" id="PF00135"/>
    </source>
</evidence>
<dbReference type="InterPro" id="IPR019826">
    <property type="entry name" value="Carboxylesterase_B_AS"/>
</dbReference>
<evidence type="ECO:0000256" key="2">
    <source>
        <dbReference type="ARBA" id="ARBA00022801"/>
    </source>
</evidence>
<dbReference type="Gene3D" id="3.40.50.1820">
    <property type="entry name" value="alpha/beta hydrolase"/>
    <property type="match status" value="1"/>
</dbReference>
<comment type="caution">
    <text evidence="5">The sequence shown here is derived from an EMBL/GenBank/DDBJ whole genome shotgun (WGS) entry which is preliminary data.</text>
</comment>
<gene>
    <name evidence="5" type="ORF">GCM10009750_10630</name>
</gene>
<sequence length="410" mass="44662">MVWLHGGAYMYGSSREPLFDGARLAANAGVIVVTVNYRLGALGFLDLSGAPGAHGVSPNPGISDVMLALRWVHDNIAAFGGDPDRVTIFGESAGGGLVTTLLTVPSARGLFHRAVAQSSPVSSVYDRERAGRVAARFLDELGVTTVAEARRAPIDRIVQAAAALYTAIPTEAPGTLAFAPVVDGDLIPEHPTDVLREGRAAAVPLLIGTNRDEAAIFRYWDSPLLPITTDGVERMLEDMRRDEPDVAFPSNAQVLDVYEGIRRRSVGLGITRDIAFRMPSIWAAEGQCTVAPVWLYRFDFATPMLEVLHLGATHAMELPYVWSNFDTMPKDPTFRLGGRRRAQRVSHRMQSRWAAFAHGNPPDGPDGSSAWPAYELEHRSTLVIDAADRSVEDLDRDLRSGWGDHVLSFR</sequence>
<evidence type="ECO:0000256" key="1">
    <source>
        <dbReference type="ARBA" id="ARBA00005964"/>
    </source>
</evidence>
<dbReference type="EMBL" id="BAAANK010000002">
    <property type="protein sequence ID" value="GAA1828893.1"/>
    <property type="molecule type" value="Genomic_DNA"/>
</dbReference>
<feature type="domain" description="Carboxylesterase type B" evidence="4">
    <location>
        <begin position="1"/>
        <end position="391"/>
    </location>
</feature>
<dbReference type="InterPro" id="IPR002018">
    <property type="entry name" value="CarbesteraseB"/>
</dbReference>
<evidence type="ECO:0000313" key="5">
    <source>
        <dbReference type="EMBL" id="GAA1828893.1"/>
    </source>
</evidence>
<organism evidence="5 6">
    <name type="scientific">Agromyces salentinus</name>
    <dbReference type="NCBI Taxonomy" id="269421"/>
    <lineage>
        <taxon>Bacteria</taxon>
        <taxon>Bacillati</taxon>
        <taxon>Actinomycetota</taxon>
        <taxon>Actinomycetes</taxon>
        <taxon>Micrococcales</taxon>
        <taxon>Microbacteriaceae</taxon>
        <taxon>Agromyces</taxon>
    </lineage>
</organism>
<name>A0ABN2MK65_9MICO</name>
<dbReference type="SUPFAM" id="SSF53474">
    <property type="entry name" value="alpha/beta-Hydrolases"/>
    <property type="match status" value="1"/>
</dbReference>
<evidence type="ECO:0000313" key="6">
    <source>
        <dbReference type="Proteomes" id="UP001501746"/>
    </source>
</evidence>
<reference evidence="5 6" key="1">
    <citation type="journal article" date="2019" name="Int. J. Syst. Evol. Microbiol.">
        <title>The Global Catalogue of Microorganisms (GCM) 10K type strain sequencing project: providing services to taxonomists for standard genome sequencing and annotation.</title>
        <authorList>
            <consortium name="The Broad Institute Genomics Platform"/>
            <consortium name="The Broad Institute Genome Sequencing Center for Infectious Disease"/>
            <person name="Wu L."/>
            <person name="Ma J."/>
        </authorList>
    </citation>
    <scope>NUCLEOTIDE SEQUENCE [LARGE SCALE GENOMIC DNA]</scope>
    <source>
        <strain evidence="5 6">JCM 14323</strain>
    </source>
</reference>
<dbReference type="InterPro" id="IPR050309">
    <property type="entry name" value="Type-B_Carboxylest/Lipase"/>
</dbReference>
<dbReference type="PANTHER" id="PTHR11559">
    <property type="entry name" value="CARBOXYLESTERASE"/>
    <property type="match status" value="1"/>
</dbReference>
<keyword evidence="6" id="KW-1185">Reference proteome</keyword>
<dbReference type="InterPro" id="IPR029058">
    <property type="entry name" value="AB_hydrolase_fold"/>
</dbReference>
<evidence type="ECO:0000256" key="3">
    <source>
        <dbReference type="RuleBase" id="RU361235"/>
    </source>
</evidence>